<feature type="transmembrane region" description="Helical" evidence="6">
    <location>
        <begin position="337"/>
        <end position="358"/>
    </location>
</feature>
<evidence type="ECO:0000256" key="1">
    <source>
        <dbReference type="ARBA" id="ARBA00004651"/>
    </source>
</evidence>
<feature type="transmembrane region" description="Helical" evidence="6">
    <location>
        <begin position="201"/>
        <end position="221"/>
    </location>
</feature>
<dbReference type="Proteomes" id="UP000559885">
    <property type="component" value="Unassembled WGS sequence"/>
</dbReference>
<feature type="transmembrane region" description="Helical" evidence="6">
    <location>
        <begin position="45"/>
        <end position="65"/>
    </location>
</feature>
<reference evidence="8 9" key="1">
    <citation type="submission" date="2020-03" db="EMBL/GenBank/DDBJ databases">
        <title>Soil Listeria distribution.</title>
        <authorList>
            <person name="Liao J."/>
            <person name="Wiedmann M."/>
        </authorList>
    </citation>
    <scope>NUCLEOTIDE SEQUENCE [LARGE SCALE GENOMIC DNA]</scope>
    <source>
        <strain evidence="8 9">FSL L7-1507</strain>
    </source>
</reference>
<dbReference type="PANTHER" id="PTHR42718:SF39">
    <property type="entry name" value="ACTINORHODIN TRANSPORTER-RELATED"/>
    <property type="match status" value="1"/>
</dbReference>
<keyword evidence="2" id="KW-0813">Transport</keyword>
<feature type="domain" description="Major facilitator superfamily (MFS) profile" evidence="7">
    <location>
        <begin position="11"/>
        <end position="471"/>
    </location>
</feature>
<feature type="transmembrane region" description="Helical" evidence="6">
    <location>
        <begin position="370"/>
        <end position="391"/>
    </location>
</feature>
<feature type="transmembrane region" description="Helical" evidence="6">
    <location>
        <begin position="233"/>
        <end position="250"/>
    </location>
</feature>
<comment type="caution">
    <text evidence="8">The sequence shown here is derived from an EMBL/GenBank/DDBJ whole genome shotgun (WGS) entry which is preliminary data.</text>
</comment>
<accession>A0A841ZRC2</accession>
<sequence>MTNDHRTEKLALVSIMLGAFISLLDTTVVNVALPDITKALNASSASIEWVVSGYALAFGLILILAGRLGDKFGRKNLYMIGISLFLLMSITAGFAQTETSLIVSRIIQGLSAGLFFPQINAMIMDIFKGNKLGQAFGILGSVIGVATAIGPFTGGLLIQLFGSENGWRFVFFINVPFVLATLILAALFLPKRDQTSKKVSFDFLSVLLLTAGLLFLLYPVISNGSQGFKWQDILFMLISLPILIGLYLYSVHAAKQGKQPLISPALLKNKVFVSGMVLSLVYFAAFTSIFFVFSLTWQSGFGRSAIVSGLAVSPFALGSMLAAANSNRFMQKLGRKLLMIGFILVMVGLAATSLIFHLKSGAFSPWLTVLPLFLAGLGSGVIISPLNSFTLATVSGNDRGGASGIFNTAQRVGSSFGIAIVGSIYFRTLSGTSLSNIAEKYSFSLQMSIYVNLLLLFVCLLLVFRLPKQNAS</sequence>
<dbReference type="PROSITE" id="PS50850">
    <property type="entry name" value="MFS"/>
    <property type="match status" value="1"/>
</dbReference>
<evidence type="ECO:0000313" key="9">
    <source>
        <dbReference type="Proteomes" id="UP000559885"/>
    </source>
</evidence>
<organism evidence="8 9">
    <name type="scientific">Listeria aquatica</name>
    <dbReference type="NCBI Taxonomy" id="1494960"/>
    <lineage>
        <taxon>Bacteria</taxon>
        <taxon>Bacillati</taxon>
        <taxon>Bacillota</taxon>
        <taxon>Bacilli</taxon>
        <taxon>Bacillales</taxon>
        <taxon>Listeriaceae</taxon>
        <taxon>Listeria</taxon>
    </lineage>
</organism>
<dbReference type="InterPro" id="IPR020846">
    <property type="entry name" value="MFS_dom"/>
</dbReference>
<evidence type="ECO:0000256" key="3">
    <source>
        <dbReference type="ARBA" id="ARBA00022692"/>
    </source>
</evidence>
<dbReference type="Pfam" id="PF07690">
    <property type="entry name" value="MFS_1"/>
    <property type="match status" value="1"/>
</dbReference>
<dbReference type="GO" id="GO:0005886">
    <property type="term" value="C:plasma membrane"/>
    <property type="evidence" value="ECO:0007669"/>
    <property type="project" value="UniProtKB-SubCell"/>
</dbReference>
<dbReference type="Gene3D" id="1.20.1720.10">
    <property type="entry name" value="Multidrug resistance protein D"/>
    <property type="match status" value="1"/>
</dbReference>
<dbReference type="Gene3D" id="1.20.1250.20">
    <property type="entry name" value="MFS general substrate transporter like domains"/>
    <property type="match status" value="1"/>
</dbReference>
<evidence type="ECO:0000259" key="7">
    <source>
        <dbReference type="PROSITE" id="PS50850"/>
    </source>
</evidence>
<dbReference type="SUPFAM" id="SSF103473">
    <property type="entry name" value="MFS general substrate transporter"/>
    <property type="match status" value="1"/>
</dbReference>
<feature type="transmembrane region" description="Helical" evidence="6">
    <location>
        <begin position="167"/>
        <end position="189"/>
    </location>
</feature>
<evidence type="ECO:0000313" key="8">
    <source>
        <dbReference type="EMBL" id="MBC1521510.1"/>
    </source>
</evidence>
<evidence type="ECO:0000256" key="4">
    <source>
        <dbReference type="ARBA" id="ARBA00022989"/>
    </source>
</evidence>
<feature type="transmembrane region" description="Helical" evidence="6">
    <location>
        <begin position="102"/>
        <end position="123"/>
    </location>
</feature>
<feature type="transmembrane region" description="Helical" evidence="6">
    <location>
        <begin position="12"/>
        <end position="33"/>
    </location>
</feature>
<name>A0A841ZRC2_9LIST</name>
<feature type="transmembrane region" description="Helical" evidence="6">
    <location>
        <begin position="77"/>
        <end position="96"/>
    </location>
</feature>
<evidence type="ECO:0000256" key="2">
    <source>
        <dbReference type="ARBA" id="ARBA00022448"/>
    </source>
</evidence>
<proteinExistence type="predicted"/>
<evidence type="ECO:0000256" key="5">
    <source>
        <dbReference type="ARBA" id="ARBA00023136"/>
    </source>
</evidence>
<dbReference type="AlphaFoldDB" id="A0A841ZRC2"/>
<dbReference type="RefSeq" id="WP_185373480.1">
    <property type="nucleotide sequence ID" value="NZ_JAARRM010000002.1"/>
</dbReference>
<dbReference type="GO" id="GO:0022857">
    <property type="term" value="F:transmembrane transporter activity"/>
    <property type="evidence" value="ECO:0007669"/>
    <property type="project" value="InterPro"/>
</dbReference>
<dbReference type="PRINTS" id="PR01036">
    <property type="entry name" value="TCRTETB"/>
</dbReference>
<gene>
    <name evidence="8" type="ORF">HB912_07605</name>
</gene>
<dbReference type="PANTHER" id="PTHR42718">
    <property type="entry name" value="MAJOR FACILITATOR SUPERFAMILY MULTIDRUG TRANSPORTER MFSC"/>
    <property type="match status" value="1"/>
</dbReference>
<dbReference type="CDD" id="cd17321">
    <property type="entry name" value="MFS_MMR_MDR_like"/>
    <property type="match status" value="1"/>
</dbReference>
<evidence type="ECO:0000256" key="6">
    <source>
        <dbReference type="SAM" id="Phobius"/>
    </source>
</evidence>
<comment type="subcellular location">
    <subcellularLocation>
        <location evidence="1">Cell membrane</location>
        <topology evidence="1">Multi-pass membrane protein</topology>
    </subcellularLocation>
</comment>
<keyword evidence="5 6" id="KW-0472">Membrane</keyword>
<feature type="transmembrane region" description="Helical" evidence="6">
    <location>
        <begin position="412"/>
        <end position="429"/>
    </location>
</feature>
<dbReference type="EMBL" id="JAARRM010000002">
    <property type="protein sequence ID" value="MBC1521510.1"/>
    <property type="molecule type" value="Genomic_DNA"/>
</dbReference>
<feature type="transmembrane region" description="Helical" evidence="6">
    <location>
        <begin position="449"/>
        <end position="466"/>
    </location>
</feature>
<dbReference type="InterPro" id="IPR036259">
    <property type="entry name" value="MFS_trans_sf"/>
</dbReference>
<feature type="transmembrane region" description="Helical" evidence="6">
    <location>
        <begin position="135"/>
        <end position="161"/>
    </location>
</feature>
<keyword evidence="3 6" id="KW-0812">Transmembrane</keyword>
<feature type="transmembrane region" description="Helical" evidence="6">
    <location>
        <begin position="271"/>
        <end position="293"/>
    </location>
</feature>
<dbReference type="InterPro" id="IPR011701">
    <property type="entry name" value="MFS"/>
</dbReference>
<protein>
    <submittedName>
        <fullName evidence="8">MFS transporter</fullName>
    </submittedName>
</protein>
<keyword evidence="4 6" id="KW-1133">Transmembrane helix</keyword>
<feature type="transmembrane region" description="Helical" evidence="6">
    <location>
        <begin position="305"/>
        <end position="325"/>
    </location>
</feature>